<evidence type="ECO:0000313" key="9">
    <source>
        <dbReference type="Proteomes" id="UP000216361"/>
    </source>
</evidence>
<dbReference type="InterPro" id="IPR007341">
    <property type="entry name" value="Transgly_assoc"/>
</dbReference>
<accession>A0A255XPF0</accession>
<evidence type="ECO:0000256" key="4">
    <source>
        <dbReference type="ARBA" id="ARBA00022692"/>
    </source>
</evidence>
<dbReference type="EMBL" id="NOXS01000033">
    <property type="protein sequence ID" value="OYQ18130.1"/>
    <property type="molecule type" value="Genomic_DNA"/>
</dbReference>
<keyword evidence="5 7" id="KW-1133">Transmembrane helix</keyword>
<dbReference type="PANTHER" id="PTHR33884">
    <property type="entry name" value="UPF0410 PROTEIN YMGE"/>
    <property type="match status" value="1"/>
</dbReference>
<sequence>MGVPSLLVFLFVGTVAGWLAGLVVAGGGFGFIRNAVVGVVGAFVAGLILPSVGLVFGGGILSAILHATIGAIIFLVVLGLLRRAA</sequence>
<reference evidence="8 9" key="1">
    <citation type="submission" date="2017-07" db="EMBL/GenBank/DDBJ databases">
        <title>Elstera cyanobacteriorum sp. nov., a novel bacterium isolated from cyanobacterial aggregates in a eutrophic lake.</title>
        <authorList>
            <person name="Cai H."/>
        </authorList>
    </citation>
    <scope>NUCLEOTIDE SEQUENCE [LARGE SCALE GENOMIC DNA]</scope>
    <source>
        <strain evidence="8 9">TH019</strain>
    </source>
</reference>
<dbReference type="AlphaFoldDB" id="A0A255XPF0"/>
<keyword evidence="9" id="KW-1185">Reference proteome</keyword>
<dbReference type="RefSeq" id="WP_094409691.1">
    <property type="nucleotide sequence ID" value="NZ_BMJZ01000002.1"/>
</dbReference>
<protein>
    <submittedName>
        <fullName evidence="8">GlsB/YeaQ/YmgE family stress response membrane protein</fullName>
    </submittedName>
</protein>
<evidence type="ECO:0000256" key="7">
    <source>
        <dbReference type="SAM" id="Phobius"/>
    </source>
</evidence>
<name>A0A255XPF0_9PROT</name>
<evidence type="ECO:0000256" key="5">
    <source>
        <dbReference type="ARBA" id="ARBA00022989"/>
    </source>
</evidence>
<comment type="similarity">
    <text evidence="2">Belongs to the UPF0410 family.</text>
</comment>
<proteinExistence type="inferred from homology"/>
<keyword evidence="4 7" id="KW-0812">Transmembrane</keyword>
<dbReference type="GO" id="GO:0005886">
    <property type="term" value="C:plasma membrane"/>
    <property type="evidence" value="ECO:0007669"/>
    <property type="project" value="UniProtKB-SubCell"/>
</dbReference>
<evidence type="ECO:0000256" key="1">
    <source>
        <dbReference type="ARBA" id="ARBA00004651"/>
    </source>
</evidence>
<evidence type="ECO:0000256" key="3">
    <source>
        <dbReference type="ARBA" id="ARBA00022475"/>
    </source>
</evidence>
<keyword evidence="6 7" id="KW-0472">Membrane</keyword>
<comment type="caution">
    <text evidence="8">The sequence shown here is derived from an EMBL/GenBank/DDBJ whole genome shotgun (WGS) entry which is preliminary data.</text>
</comment>
<dbReference type="Pfam" id="PF04226">
    <property type="entry name" value="Transgly_assoc"/>
    <property type="match status" value="1"/>
</dbReference>
<feature type="transmembrane region" description="Helical" evidence="7">
    <location>
        <begin position="63"/>
        <end position="81"/>
    </location>
</feature>
<gene>
    <name evidence="8" type="ORF">CHR90_14320</name>
</gene>
<feature type="transmembrane region" description="Helical" evidence="7">
    <location>
        <begin position="6"/>
        <end position="29"/>
    </location>
</feature>
<evidence type="ECO:0000256" key="2">
    <source>
        <dbReference type="ARBA" id="ARBA00011006"/>
    </source>
</evidence>
<evidence type="ECO:0000256" key="6">
    <source>
        <dbReference type="ARBA" id="ARBA00023136"/>
    </source>
</evidence>
<dbReference type="PANTHER" id="PTHR33884:SF3">
    <property type="entry name" value="UPF0410 PROTEIN YMGE"/>
    <property type="match status" value="1"/>
</dbReference>
<keyword evidence="3" id="KW-1003">Cell membrane</keyword>
<dbReference type="OrthoDB" id="5296069at2"/>
<organism evidence="8 9">
    <name type="scientific">Elstera cyanobacteriorum</name>
    <dbReference type="NCBI Taxonomy" id="2022747"/>
    <lineage>
        <taxon>Bacteria</taxon>
        <taxon>Pseudomonadati</taxon>
        <taxon>Pseudomonadota</taxon>
        <taxon>Alphaproteobacteria</taxon>
        <taxon>Rhodospirillales</taxon>
        <taxon>Rhodospirillaceae</taxon>
        <taxon>Elstera</taxon>
    </lineage>
</organism>
<feature type="transmembrane region" description="Helical" evidence="7">
    <location>
        <begin position="36"/>
        <end position="57"/>
    </location>
</feature>
<comment type="subcellular location">
    <subcellularLocation>
        <location evidence="1">Cell membrane</location>
        <topology evidence="1">Multi-pass membrane protein</topology>
    </subcellularLocation>
</comment>
<evidence type="ECO:0000313" key="8">
    <source>
        <dbReference type="EMBL" id="OYQ18130.1"/>
    </source>
</evidence>
<dbReference type="Proteomes" id="UP000216361">
    <property type="component" value="Unassembled WGS sequence"/>
</dbReference>